<dbReference type="Proteomes" id="UP000261931">
    <property type="component" value="Unassembled WGS sequence"/>
</dbReference>
<evidence type="ECO:0000313" key="3">
    <source>
        <dbReference type="EMBL" id="RFP81022.1"/>
    </source>
</evidence>
<sequence>MNTYFFEVQQRGTMLATLFAATCLVAACGGGGGSGGLVSDAPAQTPGAVSPPGASQPPTAPPPGFPPPPPPPPAPSAGAAGLACAAGAITCVEVTSGSAQTNLPITFGQPFRSGDLSTSQGLSAQDSAGNTVPVQMDEVSTHANGSVRFAVLSATLPSLPANTPRLINLYPAAKSNPAVSLPADPAWNLQVTARLSDGTTLVANPQQQLRQLIASGAGRRLHGPVASEFNVVAPMINQATGAAHPHLVARLHTRLYNGGSRIRTDVVMENNWALKANPTNLSYSLTVTANGQTLLSQPSFTHTHHARWHKVVWSGGAAPNVRLRHHMPYFLASRATWNYNLGLNIPDSVLLDEARSLSSSNTGPMGTAMLTTNMPGTGGRDEIAPLPRWTALYLITQDDRARASMLANADAAASAPVHYRDESTDQPISVVKYPGIALRYGASSPSVPAGNGSSAWTPDIAHQGSYSYIPYLITGDAFYLDEMMFWAAWNIAANDPIYRERDKGLLMPEQVRGQAWGIRSIAEAAFAAPDSHAMNGYFDTMLSNNMAWALATYGPGKSGPLFSPMGALISQYNNNQTPSYESDFFATVMSWLAENNVPNASAVLNSVGRMQIDRFLASTQSAGFCTSRAAGYWLQTMSGGSYINNWADFYRANYGSAACEGSAAVGDPAYPDWAGGYAAVARGMLAAASNAGANNAATAYARWRAFTPQLESGARGFSSDPSYAIVPR</sequence>
<dbReference type="InterPro" id="IPR048329">
    <property type="entry name" value="PcRGLX_1st"/>
</dbReference>
<name>A0A372EMW9_9BURK</name>
<dbReference type="EMBL" id="QVLS01000002">
    <property type="protein sequence ID" value="RFP81022.1"/>
    <property type="molecule type" value="Genomic_DNA"/>
</dbReference>
<evidence type="ECO:0000256" key="1">
    <source>
        <dbReference type="SAM" id="MobiDB-lite"/>
    </source>
</evidence>
<organism evidence="3 4">
    <name type="scientific">Hydrogenophaga borbori</name>
    <dbReference type="NCBI Taxonomy" id="2294117"/>
    <lineage>
        <taxon>Bacteria</taxon>
        <taxon>Pseudomonadati</taxon>
        <taxon>Pseudomonadota</taxon>
        <taxon>Betaproteobacteria</taxon>
        <taxon>Burkholderiales</taxon>
        <taxon>Comamonadaceae</taxon>
        <taxon>Hydrogenophaga</taxon>
    </lineage>
</organism>
<protein>
    <recommendedName>
        <fullName evidence="2">PcRGLX/YetA-like N-terminal RIFT barrel domain-containing protein</fullName>
    </recommendedName>
</protein>
<feature type="region of interest" description="Disordered" evidence="1">
    <location>
        <begin position="39"/>
        <end position="79"/>
    </location>
</feature>
<reference evidence="3 4" key="1">
    <citation type="submission" date="2018-08" db="EMBL/GenBank/DDBJ databases">
        <title>Hydrogenophaga sp. LA-38 isolated from sludge.</title>
        <authorList>
            <person name="Im W.-T."/>
        </authorList>
    </citation>
    <scope>NUCLEOTIDE SEQUENCE [LARGE SCALE GENOMIC DNA]</scope>
    <source>
        <strain evidence="3 4">LA-38</strain>
    </source>
</reference>
<gene>
    <name evidence="3" type="ORF">DY262_04380</name>
</gene>
<feature type="compositionally biased region" description="Pro residues" evidence="1">
    <location>
        <begin position="54"/>
        <end position="75"/>
    </location>
</feature>
<evidence type="ECO:0000259" key="2">
    <source>
        <dbReference type="Pfam" id="PF19501"/>
    </source>
</evidence>
<accession>A0A372EMW9</accession>
<comment type="caution">
    <text evidence="3">The sequence shown here is derived from an EMBL/GenBank/DDBJ whole genome shotgun (WGS) entry which is preliminary data.</text>
</comment>
<feature type="domain" description="PcRGLX/YetA-like N-terminal RIFT barrel" evidence="2">
    <location>
        <begin position="100"/>
        <end position="155"/>
    </location>
</feature>
<keyword evidence="4" id="KW-1185">Reference proteome</keyword>
<proteinExistence type="predicted"/>
<dbReference type="Pfam" id="PF19501">
    <property type="entry name" value="PcRGLX_1st"/>
    <property type="match status" value="1"/>
</dbReference>
<dbReference type="AlphaFoldDB" id="A0A372EMW9"/>
<dbReference type="RefSeq" id="WP_116957759.1">
    <property type="nucleotide sequence ID" value="NZ_QVLS01000002.1"/>
</dbReference>
<evidence type="ECO:0000313" key="4">
    <source>
        <dbReference type="Proteomes" id="UP000261931"/>
    </source>
</evidence>